<dbReference type="Gene3D" id="2.40.160.60">
    <property type="entry name" value="Outer membrane protein transport protein (OMPP1/FadL/TodX)"/>
    <property type="match status" value="1"/>
</dbReference>
<name>A0ABV4BJ68_9GAMM</name>
<feature type="chain" id="PRO_5045729216" evidence="8">
    <location>
        <begin position="26"/>
        <end position="471"/>
    </location>
</feature>
<comment type="caution">
    <text evidence="9">The sequence shown here is derived from an EMBL/GenBank/DDBJ whole genome shotgun (WGS) entry which is preliminary data.</text>
</comment>
<dbReference type="InterPro" id="IPR005017">
    <property type="entry name" value="OMPP1/FadL/TodX"/>
</dbReference>
<keyword evidence="4" id="KW-0812">Transmembrane</keyword>
<gene>
    <name evidence="9" type="ORF">ABC977_13145</name>
</gene>
<dbReference type="EMBL" id="JBDKXB010000019">
    <property type="protein sequence ID" value="MEY6433348.1"/>
    <property type="molecule type" value="Genomic_DNA"/>
</dbReference>
<evidence type="ECO:0000313" key="10">
    <source>
        <dbReference type="Proteomes" id="UP001564408"/>
    </source>
</evidence>
<reference evidence="9 10" key="1">
    <citation type="submission" date="2024-05" db="EMBL/GenBank/DDBJ databases">
        <title>Genome Sequence and Characterization of the New Strain Purple Sulfur Bacterium of Genus Thioalkalicoccus.</title>
        <authorList>
            <person name="Bryantseva I.A."/>
            <person name="Kyndt J.A."/>
            <person name="Imhoff J.F."/>
        </authorList>
    </citation>
    <scope>NUCLEOTIDE SEQUENCE [LARGE SCALE GENOMIC DNA]</scope>
    <source>
        <strain evidence="9 10">Um2</strain>
    </source>
</reference>
<organism evidence="9 10">
    <name type="scientific">Thioalkalicoccus limnaeus</name>
    <dbReference type="NCBI Taxonomy" id="120681"/>
    <lineage>
        <taxon>Bacteria</taxon>
        <taxon>Pseudomonadati</taxon>
        <taxon>Pseudomonadota</taxon>
        <taxon>Gammaproteobacteria</taxon>
        <taxon>Chromatiales</taxon>
        <taxon>Chromatiaceae</taxon>
        <taxon>Thioalkalicoccus</taxon>
    </lineage>
</organism>
<feature type="signal peptide" evidence="8">
    <location>
        <begin position="1"/>
        <end position="25"/>
    </location>
</feature>
<keyword evidence="5 8" id="KW-0732">Signal</keyword>
<evidence type="ECO:0000256" key="8">
    <source>
        <dbReference type="SAM" id="SignalP"/>
    </source>
</evidence>
<keyword evidence="6" id="KW-0472">Membrane</keyword>
<evidence type="ECO:0000256" key="7">
    <source>
        <dbReference type="ARBA" id="ARBA00023237"/>
    </source>
</evidence>
<accession>A0ABV4BJ68</accession>
<dbReference type="RefSeq" id="WP_369667732.1">
    <property type="nucleotide sequence ID" value="NZ_JBDKXB010000019.1"/>
</dbReference>
<keyword evidence="10" id="KW-1185">Reference proteome</keyword>
<keyword evidence="7" id="KW-0998">Cell outer membrane</keyword>
<dbReference type="SUPFAM" id="SSF56935">
    <property type="entry name" value="Porins"/>
    <property type="match status" value="1"/>
</dbReference>
<protein>
    <submittedName>
        <fullName evidence="9">Outer membrane protein transport protein</fullName>
    </submittedName>
</protein>
<keyword evidence="3" id="KW-1134">Transmembrane beta strand</keyword>
<dbReference type="PANTHER" id="PTHR35093:SF8">
    <property type="entry name" value="OUTER MEMBRANE PROTEIN NMB0088-RELATED"/>
    <property type="match status" value="1"/>
</dbReference>
<comment type="subcellular location">
    <subcellularLocation>
        <location evidence="1">Cell outer membrane</location>
        <topology evidence="1">Multi-pass membrane protein</topology>
    </subcellularLocation>
</comment>
<evidence type="ECO:0000256" key="4">
    <source>
        <dbReference type="ARBA" id="ARBA00022692"/>
    </source>
</evidence>
<sequence length="471" mass="50904">MSSPIKRNLLVASVVAALLPASAIATNGYFAHGWGAKSKAMAGVAVAFPQDTLVSAVNPAGLALVGQSLDVGIAFFSPSDRGYQANDDFGRTPDGRPTGPFVTPGRYESRLDWFLIPNIGYNHVVDDRMTVGFSLVGNGGMNTKYAERAVWENFALPPNTTVDMAGNPIGFDPTGTAPNNANPNGVFTATRPTGVNLEQLFIQVPVTYRLNASHAVGIAPVFAVQRFRAEGLEPFRGASLYPDRVSNNGDDWSYGVGLHLGWIGNLTEELTLGASYRSQIWMTAFDDYKGLFADEGRFDVPAMLNLGLAYKALPTLVVGFDYQRIFYSDIRAIANSNNLDIQPCFGPGPKANFCLGGANGLGFGWKDMDIVKFGASWDVDPAVTLRAGVSHASEFAPSGQALFNVLAPATVRWHYTLGASYRPTARDEFSLSFAYMPKEEIRGQNQNITGSQTGSVFMEQKDIEISWSRSF</sequence>
<evidence type="ECO:0000256" key="5">
    <source>
        <dbReference type="ARBA" id="ARBA00022729"/>
    </source>
</evidence>
<comment type="similarity">
    <text evidence="2">Belongs to the OmpP1/FadL family.</text>
</comment>
<dbReference type="Pfam" id="PF03349">
    <property type="entry name" value="Toluene_X"/>
    <property type="match status" value="1"/>
</dbReference>
<evidence type="ECO:0000256" key="6">
    <source>
        <dbReference type="ARBA" id="ARBA00023136"/>
    </source>
</evidence>
<evidence type="ECO:0000256" key="1">
    <source>
        <dbReference type="ARBA" id="ARBA00004571"/>
    </source>
</evidence>
<dbReference type="Proteomes" id="UP001564408">
    <property type="component" value="Unassembled WGS sequence"/>
</dbReference>
<evidence type="ECO:0000256" key="2">
    <source>
        <dbReference type="ARBA" id="ARBA00008163"/>
    </source>
</evidence>
<proteinExistence type="inferred from homology"/>
<evidence type="ECO:0000256" key="3">
    <source>
        <dbReference type="ARBA" id="ARBA00022452"/>
    </source>
</evidence>
<evidence type="ECO:0000313" key="9">
    <source>
        <dbReference type="EMBL" id="MEY6433348.1"/>
    </source>
</evidence>
<dbReference type="PANTHER" id="PTHR35093">
    <property type="entry name" value="OUTER MEMBRANE PROTEIN NMB0088-RELATED"/>
    <property type="match status" value="1"/>
</dbReference>